<sequence>MGLMIAVEFRRQLLPVQQLWKVFRGAASLQMGGPAAMLF</sequence>
<protein>
    <submittedName>
        <fullName evidence="1">Uncharacterized protein</fullName>
    </submittedName>
</protein>
<accession>A0A517SS17</accession>
<evidence type="ECO:0000313" key="1">
    <source>
        <dbReference type="EMBL" id="QDT58927.1"/>
    </source>
</evidence>
<dbReference type="AlphaFoldDB" id="A0A517SS17"/>
<dbReference type="Proteomes" id="UP000315003">
    <property type="component" value="Chromosome"/>
</dbReference>
<evidence type="ECO:0000313" key="2">
    <source>
        <dbReference type="Proteomes" id="UP000315003"/>
    </source>
</evidence>
<proteinExistence type="predicted"/>
<name>A0A517SS17_9BACT</name>
<gene>
    <name evidence="1" type="ORF">SV7mr_14290</name>
</gene>
<organism evidence="1 2">
    <name type="scientific">Stieleria bergensis</name>
    <dbReference type="NCBI Taxonomy" id="2528025"/>
    <lineage>
        <taxon>Bacteria</taxon>
        <taxon>Pseudomonadati</taxon>
        <taxon>Planctomycetota</taxon>
        <taxon>Planctomycetia</taxon>
        <taxon>Pirellulales</taxon>
        <taxon>Pirellulaceae</taxon>
        <taxon>Stieleria</taxon>
    </lineage>
</organism>
<keyword evidence="2" id="KW-1185">Reference proteome</keyword>
<reference evidence="1 2" key="1">
    <citation type="submission" date="2019-02" db="EMBL/GenBank/DDBJ databases">
        <title>Deep-cultivation of Planctomycetes and their phenomic and genomic characterization uncovers novel biology.</title>
        <authorList>
            <person name="Wiegand S."/>
            <person name="Jogler M."/>
            <person name="Boedeker C."/>
            <person name="Pinto D."/>
            <person name="Vollmers J."/>
            <person name="Rivas-Marin E."/>
            <person name="Kohn T."/>
            <person name="Peeters S.H."/>
            <person name="Heuer A."/>
            <person name="Rast P."/>
            <person name="Oberbeckmann S."/>
            <person name="Bunk B."/>
            <person name="Jeske O."/>
            <person name="Meyerdierks A."/>
            <person name="Storesund J.E."/>
            <person name="Kallscheuer N."/>
            <person name="Luecker S."/>
            <person name="Lage O.M."/>
            <person name="Pohl T."/>
            <person name="Merkel B.J."/>
            <person name="Hornburger P."/>
            <person name="Mueller R.-W."/>
            <person name="Bruemmer F."/>
            <person name="Labrenz M."/>
            <person name="Spormann A.M."/>
            <person name="Op den Camp H."/>
            <person name="Overmann J."/>
            <person name="Amann R."/>
            <person name="Jetten M.S.M."/>
            <person name="Mascher T."/>
            <person name="Medema M.H."/>
            <person name="Devos D.P."/>
            <person name="Kaster A.-K."/>
            <person name="Ovreas L."/>
            <person name="Rohde M."/>
            <person name="Galperin M.Y."/>
            <person name="Jogler C."/>
        </authorList>
    </citation>
    <scope>NUCLEOTIDE SEQUENCE [LARGE SCALE GENOMIC DNA]</scope>
    <source>
        <strain evidence="1 2">SV_7m_r</strain>
    </source>
</reference>
<dbReference type="EMBL" id="CP036272">
    <property type="protein sequence ID" value="QDT58927.1"/>
    <property type="molecule type" value="Genomic_DNA"/>
</dbReference>